<keyword evidence="4" id="KW-1015">Disulfide bond</keyword>
<evidence type="ECO:0000256" key="6">
    <source>
        <dbReference type="PROSITE-ProRule" id="PRU00277"/>
    </source>
</evidence>
<evidence type="ECO:0000313" key="12">
    <source>
        <dbReference type="WBParaSite" id="nRc.2.0.1.t24091-RA"/>
    </source>
</evidence>
<dbReference type="GO" id="GO:0005886">
    <property type="term" value="C:plasma membrane"/>
    <property type="evidence" value="ECO:0007669"/>
    <property type="project" value="TreeGrafter"/>
</dbReference>
<dbReference type="GO" id="GO:0003755">
    <property type="term" value="F:peptidyl-prolyl cis-trans isomerase activity"/>
    <property type="evidence" value="ECO:0007669"/>
    <property type="project" value="UniProtKB-KW"/>
</dbReference>
<accession>A0A915JEU5</accession>
<feature type="compositionally biased region" description="Low complexity" evidence="8">
    <location>
        <begin position="585"/>
        <end position="594"/>
    </location>
</feature>
<dbReference type="Pfam" id="PF00254">
    <property type="entry name" value="FKBP_C"/>
    <property type="match status" value="1"/>
</dbReference>
<dbReference type="PROSITE" id="PS50059">
    <property type="entry name" value="FKBP_PPIASE"/>
    <property type="match status" value="1"/>
</dbReference>
<keyword evidence="11" id="KW-1185">Reference proteome</keyword>
<dbReference type="GO" id="GO:0030335">
    <property type="term" value="P:positive regulation of cell migration"/>
    <property type="evidence" value="ECO:0007669"/>
    <property type="project" value="TreeGrafter"/>
</dbReference>
<dbReference type="InterPro" id="IPR015943">
    <property type="entry name" value="WD40/YVTN_repeat-like_dom_sf"/>
</dbReference>
<sequence length="1029" mass="114454">MGHRFGGNTSVNDYFKLLERDGSFLLIGARDHVYKINIDDFSVKTLIHWPATTQDTEMCFLKGKSKEDCHNYIRILAKDNDTGVLVCGTNAFKPTCRQYSKQDDQYRVTKEFPANGITPYDPSHNSSAFFDARSNQLFAGTVADFSGADALISRRRIDQPADDDIGLRTERNDIKCLNEPNFVSSTSDERHVYFWFRENAVEYMNCGKAVYSRVGRVCKNDRGGSTAYSSNFWTSFVKARLNCSLPGEFPFYFDEIAATTSTFSVSNANSDDNDELIYAVFNTPYSMIRGSAVCAYSMKQMREVFRSSPFKSQISPDSNWLPLARSQSTLSDCDADAKPLSEEALNFVRKNSLLDAVVPNFFRSPLIVQTGFKRFTQIAVDRRVRAVDDRFYDVIFIATDDGKVIKLVNLFEEAKFSSPSVVVEMSQIFQGPRSAINNLQIFRANGNEKDDRESFGSSSSRLIVVTDEEVRSLPVHNCDKAPNCRICVRLQDPYCAWDMKLKACVGSSVGDWLPKSQFVQNVSSGVSTHCFIDEPIDDSPSMAVVGSKIFTDIVEISDSNLKSIDQSSCNCRKSSSFNPSEFNDNDSGSSDQNDISIASSFSSPSLQRSRVSLRVEHLVAAASAAALVSVIVGLIAGIRLSRCDTNFAFFRLICGRGGCVKRSKSGASSSDRSTTSMATDINRNILSKQKKNLPSSPHVPPINAYEYETPHRPCDVSRSSSMNTETTTLKSTIMNDSQLLRLNSCNLENSPHCFDNVIMTPILDDDKNNRTIYDDTITSPATNQNNYNNYSTLPKDYKVKKTARKMAERSDTPNSALSEWERVAEEITGNWIDVFNDGSFLRRVVQKGDDLGTFEVTSNVISSASSTTEAENIDSVSEINTPLTSRNMTENSLNSNYVNSLPAALGGNSIIGTPKIGDRVKIKSWGVVESKENNTTTSSSPQSKIDEYECLDFVVGLSDVLQVYELAVQFMTVNQVDEAKVKSRFAYGDLGRIPDVPENATIIYTIKLLSIESGPDIYNLNFDDRIAFW</sequence>
<comment type="catalytic activity">
    <reaction evidence="6">
        <text>[protein]-peptidylproline (omega=180) = [protein]-peptidylproline (omega=0)</text>
        <dbReference type="Rhea" id="RHEA:16237"/>
        <dbReference type="Rhea" id="RHEA-COMP:10747"/>
        <dbReference type="Rhea" id="RHEA-COMP:10748"/>
        <dbReference type="ChEBI" id="CHEBI:83833"/>
        <dbReference type="ChEBI" id="CHEBI:83834"/>
        <dbReference type="EC" id="5.2.1.8"/>
    </reaction>
</comment>
<evidence type="ECO:0000256" key="3">
    <source>
        <dbReference type="ARBA" id="ARBA00023136"/>
    </source>
</evidence>
<dbReference type="Pfam" id="PF01437">
    <property type="entry name" value="PSI"/>
    <property type="match status" value="1"/>
</dbReference>
<comment type="caution">
    <text evidence="7">Lacks conserved residue(s) required for the propagation of feature annotation.</text>
</comment>
<keyword evidence="2" id="KW-0524">Neurogenesis</keyword>
<keyword evidence="5" id="KW-0325">Glycoprotein</keyword>
<dbReference type="AlphaFoldDB" id="A0A915JEU5"/>
<dbReference type="SMART" id="SM00423">
    <property type="entry name" value="PSI"/>
    <property type="match status" value="1"/>
</dbReference>
<dbReference type="SUPFAM" id="SSF101912">
    <property type="entry name" value="Sema domain"/>
    <property type="match status" value="1"/>
</dbReference>
<dbReference type="WBParaSite" id="nRc.2.0.1.t24091-RA">
    <property type="protein sequence ID" value="nRc.2.0.1.t24091-RA"/>
    <property type="gene ID" value="nRc.2.0.1.g24091"/>
</dbReference>
<keyword evidence="6" id="KW-0697">Rotamase</keyword>
<feature type="domain" description="Sema" evidence="10">
    <location>
        <begin position="1"/>
        <end position="475"/>
    </location>
</feature>
<evidence type="ECO:0000256" key="7">
    <source>
        <dbReference type="PROSITE-ProRule" id="PRU00352"/>
    </source>
</evidence>
<evidence type="ECO:0000313" key="11">
    <source>
        <dbReference type="Proteomes" id="UP000887565"/>
    </source>
</evidence>
<name>A0A915JEU5_ROMCU</name>
<dbReference type="InterPro" id="IPR036352">
    <property type="entry name" value="Semap_dom_sf"/>
</dbReference>
<dbReference type="EC" id="5.2.1.8" evidence="6"/>
<dbReference type="InterPro" id="IPR016201">
    <property type="entry name" value="PSI"/>
</dbReference>
<dbReference type="PANTHER" id="PTHR11036">
    <property type="entry name" value="SEMAPHORIN"/>
    <property type="match status" value="1"/>
</dbReference>
<evidence type="ECO:0000256" key="8">
    <source>
        <dbReference type="SAM" id="MobiDB-lite"/>
    </source>
</evidence>
<proteinExistence type="predicted"/>
<dbReference type="Pfam" id="PF01403">
    <property type="entry name" value="Sema"/>
    <property type="match status" value="1"/>
</dbReference>
<protein>
    <recommendedName>
        <fullName evidence="6">peptidylprolyl isomerase</fullName>
        <ecNumber evidence="6">5.2.1.8</ecNumber>
    </recommendedName>
</protein>
<dbReference type="InterPro" id="IPR002165">
    <property type="entry name" value="Plexin_repeat"/>
</dbReference>
<evidence type="ECO:0000259" key="9">
    <source>
        <dbReference type="PROSITE" id="PS50059"/>
    </source>
</evidence>
<dbReference type="Gene3D" id="3.30.1680.10">
    <property type="entry name" value="ligand-binding face of the semaphorins, domain 2"/>
    <property type="match status" value="1"/>
</dbReference>
<dbReference type="Proteomes" id="UP000887565">
    <property type="component" value="Unplaced"/>
</dbReference>
<dbReference type="Gene3D" id="2.130.10.10">
    <property type="entry name" value="YVTN repeat-like/Quinoprotein amine dehydrogenase"/>
    <property type="match status" value="1"/>
</dbReference>
<dbReference type="GO" id="GO:0030215">
    <property type="term" value="F:semaphorin receptor binding"/>
    <property type="evidence" value="ECO:0007669"/>
    <property type="project" value="InterPro"/>
</dbReference>
<keyword evidence="6" id="KW-0413">Isomerase</keyword>
<dbReference type="Gene3D" id="3.10.50.40">
    <property type="match status" value="1"/>
</dbReference>
<dbReference type="PANTHER" id="PTHR11036:SF127">
    <property type="entry name" value="SEMAPHORIN-1A"/>
    <property type="match status" value="1"/>
</dbReference>
<evidence type="ECO:0000256" key="5">
    <source>
        <dbReference type="ARBA" id="ARBA00023180"/>
    </source>
</evidence>
<dbReference type="SMART" id="SM00630">
    <property type="entry name" value="Sema"/>
    <property type="match status" value="1"/>
</dbReference>
<dbReference type="GO" id="GO:0045499">
    <property type="term" value="F:chemorepellent activity"/>
    <property type="evidence" value="ECO:0007669"/>
    <property type="project" value="TreeGrafter"/>
</dbReference>
<feature type="domain" description="PPIase FKBP-type" evidence="9">
    <location>
        <begin position="917"/>
        <end position="1012"/>
    </location>
</feature>
<reference evidence="12" key="1">
    <citation type="submission" date="2022-11" db="UniProtKB">
        <authorList>
            <consortium name="WormBaseParasite"/>
        </authorList>
    </citation>
    <scope>IDENTIFICATION</scope>
</reference>
<comment type="subcellular location">
    <subcellularLocation>
        <location evidence="1">Membrane</location>
    </subcellularLocation>
</comment>
<evidence type="ECO:0000256" key="1">
    <source>
        <dbReference type="ARBA" id="ARBA00004370"/>
    </source>
</evidence>
<evidence type="ECO:0000259" key="10">
    <source>
        <dbReference type="PROSITE" id="PS51004"/>
    </source>
</evidence>
<dbReference type="InterPro" id="IPR001627">
    <property type="entry name" value="Semap_dom"/>
</dbReference>
<dbReference type="GO" id="GO:0071526">
    <property type="term" value="P:semaphorin-plexin signaling pathway"/>
    <property type="evidence" value="ECO:0007669"/>
    <property type="project" value="TreeGrafter"/>
</dbReference>
<feature type="region of interest" description="Disordered" evidence="8">
    <location>
        <begin position="574"/>
        <end position="594"/>
    </location>
</feature>
<evidence type="ECO:0000256" key="2">
    <source>
        <dbReference type="ARBA" id="ARBA00022902"/>
    </source>
</evidence>
<dbReference type="InterPro" id="IPR046357">
    <property type="entry name" value="PPIase_dom_sf"/>
</dbReference>
<dbReference type="GO" id="GO:0007411">
    <property type="term" value="P:axon guidance"/>
    <property type="evidence" value="ECO:0007669"/>
    <property type="project" value="TreeGrafter"/>
</dbReference>
<dbReference type="SUPFAM" id="SSF103575">
    <property type="entry name" value="Plexin repeat"/>
    <property type="match status" value="1"/>
</dbReference>
<dbReference type="InterPro" id="IPR001179">
    <property type="entry name" value="PPIase_FKBP_dom"/>
</dbReference>
<dbReference type="SUPFAM" id="SSF54534">
    <property type="entry name" value="FKBP-like"/>
    <property type="match status" value="1"/>
</dbReference>
<dbReference type="InterPro" id="IPR027231">
    <property type="entry name" value="Semaphorin"/>
</dbReference>
<evidence type="ECO:0000256" key="4">
    <source>
        <dbReference type="ARBA" id="ARBA00023157"/>
    </source>
</evidence>
<dbReference type="PROSITE" id="PS51004">
    <property type="entry name" value="SEMA"/>
    <property type="match status" value="1"/>
</dbReference>
<keyword evidence="3" id="KW-0472">Membrane</keyword>
<organism evidence="11 12">
    <name type="scientific">Romanomermis culicivorax</name>
    <name type="common">Nematode worm</name>
    <dbReference type="NCBI Taxonomy" id="13658"/>
    <lineage>
        <taxon>Eukaryota</taxon>
        <taxon>Metazoa</taxon>
        <taxon>Ecdysozoa</taxon>
        <taxon>Nematoda</taxon>
        <taxon>Enoplea</taxon>
        <taxon>Dorylaimia</taxon>
        <taxon>Mermithida</taxon>
        <taxon>Mermithoidea</taxon>
        <taxon>Mermithidae</taxon>
        <taxon>Romanomermis</taxon>
    </lineage>
</organism>